<keyword evidence="1" id="KW-1133">Transmembrane helix</keyword>
<dbReference type="Proteomes" id="UP000839537">
    <property type="component" value="Chromosome"/>
</dbReference>
<evidence type="ECO:0000313" key="2">
    <source>
        <dbReference type="EMBL" id="QDK50380.1"/>
    </source>
</evidence>
<name>A0A6D1JNJ1_SALET</name>
<gene>
    <name evidence="2" type="ORF">AOL22_04560</name>
</gene>
<feature type="transmembrane region" description="Helical" evidence="1">
    <location>
        <begin position="34"/>
        <end position="51"/>
    </location>
</feature>
<keyword evidence="1" id="KW-0472">Membrane</keyword>
<reference evidence="2" key="1">
    <citation type="submission" date="2019-05" db="EMBL/GenBank/DDBJ databases">
        <title>Complete genome sequence of multidrug-resistant Salmonella enterica serovar I 4,[5],12:i:- 2015 U.S. pork outbreak isolate.</title>
        <authorList>
            <person name="Bearson B.L."/>
            <person name="Trachsel J.M."/>
            <person name="Holman D.B."/>
            <person name="Brunelle B.W."/>
            <person name="Simmons M."/>
            <person name="Wasilenko J."/>
            <person name="Tillman G."/>
            <person name="Johnston J."/>
            <person name="Bearson S.M.D."/>
        </authorList>
    </citation>
    <scope>NUCLEOTIDE SEQUENCE [LARGE SCALE GENOMIC DNA]</scope>
    <source>
        <strain>FSIS1503788</strain>
        <strain evidence="2">USDA15WA-1</strain>
    </source>
</reference>
<sequence>MLFVVYVLQPEVPLVIYHSSHDHGDKNGKRRKTFLRYLCCFALNIVLINILRHSRRFFRCAYKALLPAAP</sequence>
<proteinExistence type="predicted"/>
<dbReference type="EMBL" id="CP040686">
    <property type="protein sequence ID" value="QDK50380.1"/>
    <property type="molecule type" value="Genomic_DNA"/>
</dbReference>
<accession>A0A6D1JNJ1</accession>
<dbReference type="AlphaFoldDB" id="A0A6D1JNJ1"/>
<evidence type="ECO:0000256" key="1">
    <source>
        <dbReference type="SAM" id="Phobius"/>
    </source>
</evidence>
<organism evidence="2">
    <name type="scientific">Salmonella enterica subsp. enterica serovar 4,[5],12:i:-</name>
    <dbReference type="NCBI Taxonomy" id="440524"/>
    <lineage>
        <taxon>Bacteria</taxon>
        <taxon>Pseudomonadati</taxon>
        <taxon>Pseudomonadota</taxon>
        <taxon>Gammaproteobacteria</taxon>
        <taxon>Enterobacterales</taxon>
        <taxon>Enterobacteriaceae</taxon>
        <taxon>Salmonella</taxon>
    </lineage>
</organism>
<keyword evidence="1" id="KW-0812">Transmembrane</keyword>
<protein>
    <submittedName>
        <fullName evidence="2">Uncharacterized protein</fullName>
    </submittedName>
</protein>